<sequence length="375" mass="40830">MGFRVLLVEPDRLMLEQLSMTISKTPGFELVARYQAASDALGQGTVFKPNIILLGADGQKAPELIRDFRRLYPDVSIICMGEQWSADSAAHLVQAGARGYIVKPFTSDELKNAVEAFAKSGMVVGGETYTFFSPKGKSGKTTLIANLAMELARRSRAKVGIIDADLQFGDMAVFFSLSPTSTIVEAARDAEFLSPVTLAPYFMPVTENVHVLCGTRAPNLIDRVSIASLERIIRIAQSLYQYLLIDVPPAFNPTSIAASELSTTTILVAMINGGYEIEHMREALEIFKDWPDYEDRVKAVFTRVTPCDRASQEEIGRALGFPVAGIIPNAYEEVSAAADSGMMAVDIEASSPFAQSVSKLVSKIMGRHSSGWRSV</sequence>
<dbReference type="Pfam" id="PF00072">
    <property type="entry name" value="Response_reg"/>
    <property type="match status" value="1"/>
</dbReference>
<dbReference type="InterPro" id="IPR050625">
    <property type="entry name" value="ParA/MinD_ATPase"/>
</dbReference>
<dbReference type="PROSITE" id="PS50110">
    <property type="entry name" value="RESPONSE_REGULATORY"/>
    <property type="match status" value="1"/>
</dbReference>
<dbReference type="InterPro" id="IPR002586">
    <property type="entry name" value="CobQ/CobB/MinD/ParA_Nub-bd_dom"/>
</dbReference>
<dbReference type="GO" id="GO:0000160">
    <property type="term" value="P:phosphorelay signal transduction system"/>
    <property type="evidence" value="ECO:0007669"/>
    <property type="project" value="InterPro"/>
</dbReference>
<keyword evidence="4" id="KW-1185">Reference proteome</keyword>
<dbReference type="PANTHER" id="PTHR43384">
    <property type="entry name" value="SEPTUM SITE-DETERMINING PROTEIN MIND HOMOLOG, CHLOROPLASTIC-RELATED"/>
    <property type="match status" value="1"/>
</dbReference>
<dbReference type="SUPFAM" id="SSF52172">
    <property type="entry name" value="CheY-like"/>
    <property type="match status" value="1"/>
</dbReference>
<dbReference type="InterPro" id="IPR001789">
    <property type="entry name" value="Sig_transdc_resp-reg_receiver"/>
</dbReference>
<dbReference type="GO" id="GO:0009898">
    <property type="term" value="C:cytoplasmic side of plasma membrane"/>
    <property type="evidence" value="ECO:0007669"/>
    <property type="project" value="TreeGrafter"/>
</dbReference>
<dbReference type="PANTHER" id="PTHR43384:SF13">
    <property type="entry name" value="SLR0110 PROTEIN"/>
    <property type="match status" value="1"/>
</dbReference>
<evidence type="ECO:0000313" key="4">
    <source>
        <dbReference type="Proteomes" id="UP000543804"/>
    </source>
</evidence>
<dbReference type="GO" id="GO:0051782">
    <property type="term" value="P:negative regulation of cell division"/>
    <property type="evidence" value="ECO:0007669"/>
    <property type="project" value="TreeGrafter"/>
</dbReference>
<dbReference type="Proteomes" id="UP000543804">
    <property type="component" value="Unassembled WGS sequence"/>
</dbReference>
<name>A0A848BDU9_9FIRM</name>
<dbReference type="GO" id="GO:0005524">
    <property type="term" value="F:ATP binding"/>
    <property type="evidence" value="ECO:0007669"/>
    <property type="project" value="TreeGrafter"/>
</dbReference>
<dbReference type="Gene3D" id="3.40.50.300">
    <property type="entry name" value="P-loop containing nucleotide triphosphate hydrolases"/>
    <property type="match status" value="1"/>
</dbReference>
<evidence type="ECO:0000259" key="2">
    <source>
        <dbReference type="PROSITE" id="PS50110"/>
    </source>
</evidence>
<dbReference type="AlphaFoldDB" id="A0A848BDU9"/>
<dbReference type="Gene3D" id="3.40.50.2300">
    <property type="match status" value="1"/>
</dbReference>
<dbReference type="SUPFAM" id="SSF52540">
    <property type="entry name" value="P-loop containing nucleoside triphosphate hydrolases"/>
    <property type="match status" value="1"/>
</dbReference>
<reference evidence="3 4" key="1">
    <citation type="submission" date="2020-04" db="EMBL/GenBank/DDBJ databases">
        <authorList>
            <person name="Hitch T.C.A."/>
            <person name="Wylensek D."/>
            <person name="Clavel T."/>
        </authorList>
    </citation>
    <scope>NUCLEOTIDE SEQUENCE [LARGE SCALE GENOMIC DNA]</scope>
    <source>
        <strain evidence="3 4">PG-130-P53-12</strain>
    </source>
</reference>
<dbReference type="InterPro" id="IPR027417">
    <property type="entry name" value="P-loop_NTPase"/>
</dbReference>
<proteinExistence type="predicted"/>
<evidence type="ECO:0000313" key="3">
    <source>
        <dbReference type="EMBL" id="NMD99201.1"/>
    </source>
</evidence>
<evidence type="ECO:0000256" key="1">
    <source>
        <dbReference type="PROSITE-ProRule" id="PRU00169"/>
    </source>
</evidence>
<dbReference type="Pfam" id="PF01656">
    <property type="entry name" value="CbiA"/>
    <property type="match status" value="1"/>
</dbReference>
<comment type="caution">
    <text evidence="3">The sequence shown here is derived from an EMBL/GenBank/DDBJ whole genome shotgun (WGS) entry which is preliminary data.</text>
</comment>
<feature type="domain" description="Response regulatory" evidence="2">
    <location>
        <begin position="4"/>
        <end position="118"/>
    </location>
</feature>
<dbReference type="SMART" id="SM00448">
    <property type="entry name" value="REC"/>
    <property type="match status" value="1"/>
</dbReference>
<accession>A0A848BDU9</accession>
<gene>
    <name evidence="3" type="ORF">HF878_06905</name>
</gene>
<dbReference type="RefSeq" id="WP_031587164.1">
    <property type="nucleotide sequence ID" value="NZ_JABAFA010000022.1"/>
</dbReference>
<dbReference type="GO" id="GO:0005829">
    <property type="term" value="C:cytosol"/>
    <property type="evidence" value="ECO:0007669"/>
    <property type="project" value="TreeGrafter"/>
</dbReference>
<comment type="caution">
    <text evidence="1">Lacks conserved residue(s) required for the propagation of feature annotation.</text>
</comment>
<protein>
    <submittedName>
        <fullName evidence="3">Response regulator/pilus assembly protein</fullName>
    </submittedName>
</protein>
<organism evidence="3 4">
    <name type="scientific">Selenomonas bovis</name>
    <dbReference type="NCBI Taxonomy" id="416586"/>
    <lineage>
        <taxon>Bacteria</taxon>
        <taxon>Bacillati</taxon>
        <taxon>Bacillota</taxon>
        <taxon>Negativicutes</taxon>
        <taxon>Selenomonadales</taxon>
        <taxon>Selenomonadaceae</taxon>
        <taxon>Selenomonas</taxon>
    </lineage>
</organism>
<dbReference type="GO" id="GO:0016887">
    <property type="term" value="F:ATP hydrolysis activity"/>
    <property type="evidence" value="ECO:0007669"/>
    <property type="project" value="TreeGrafter"/>
</dbReference>
<dbReference type="EMBL" id="JABAFA010000022">
    <property type="protein sequence ID" value="NMD99201.1"/>
    <property type="molecule type" value="Genomic_DNA"/>
</dbReference>
<dbReference type="InterPro" id="IPR011006">
    <property type="entry name" value="CheY-like_superfamily"/>
</dbReference>